<dbReference type="Proteomes" id="UP000091918">
    <property type="component" value="Unassembled WGS sequence"/>
</dbReference>
<dbReference type="AlphaFoldDB" id="A0A1B7NPI0"/>
<comment type="caution">
    <text evidence="2">The sequence shown here is derived from an EMBL/GenBank/DDBJ whole genome shotgun (WGS) entry which is preliminary data.</text>
</comment>
<accession>A0A1B7NPI0</accession>
<dbReference type="EMBL" id="LGUA01001349">
    <property type="protein sequence ID" value="OAX78724.1"/>
    <property type="molecule type" value="Genomic_DNA"/>
</dbReference>
<protein>
    <submittedName>
        <fullName evidence="2">Uncharacterized protein</fullName>
    </submittedName>
</protein>
<dbReference type="STRING" id="1658172.A0A1B7NPI0"/>
<organism evidence="2 3">
    <name type="scientific">Emergomyces africanus</name>
    <dbReference type="NCBI Taxonomy" id="1955775"/>
    <lineage>
        <taxon>Eukaryota</taxon>
        <taxon>Fungi</taxon>
        <taxon>Dikarya</taxon>
        <taxon>Ascomycota</taxon>
        <taxon>Pezizomycotina</taxon>
        <taxon>Eurotiomycetes</taxon>
        <taxon>Eurotiomycetidae</taxon>
        <taxon>Onygenales</taxon>
        <taxon>Ajellomycetaceae</taxon>
        <taxon>Emergomyces</taxon>
    </lineage>
</organism>
<proteinExistence type="predicted"/>
<evidence type="ECO:0000256" key="1">
    <source>
        <dbReference type="SAM" id="MobiDB-lite"/>
    </source>
</evidence>
<evidence type="ECO:0000313" key="2">
    <source>
        <dbReference type="EMBL" id="OAX78724.1"/>
    </source>
</evidence>
<keyword evidence="3" id="KW-1185">Reference proteome</keyword>
<evidence type="ECO:0000313" key="3">
    <source>
        <dbReference type="Proteomes" id="UP000091918"/>
    </source>
</evidence>
<reference evidence="2 3" key="1">
    <citation type="submission" date="2015-07" db="EMBL/GenBank/DDBJ databases">
        <title>Emmonsia species relationships and genome sequence.</title>
        <authorList>
            <person name="Cuomo C.A."/>
            <person name="Schwartz I.S."/>
            <person name="Kenyon C."/>
            <person name="de Hoog G.S."/>
            <person name="Govender N.P."/>
            <person name="Botha A."/>
            <person name="Moreno L."/>
            <person name="de Vries M."/>
            <person name="Munoz J.F."/>
            <person name="Stielow J.B."/>
        </authorList>
    </citation>
    <scope>NUCLEOTIDE SEQUENCE [LARGE SCALE GENOMIC DNA]</scope>
    <source>
        <strain evidence="2 3">CBS 136260</strain>
    </source>
</reference>
<sequence length="63" mass="7208">MATIQPHIQHPQQDYQLPPPHGAYQRPPDMYGHPPPAPPLVVYPAAAPRQRTAIACRYCRRRK</sequence>
<feature type="non-terminal residue" evidence="2">
    <location>
        <position position="63"/>
    </location>
</feature>
<dbReference type="OrthoDB" id="5401558at2759"/>
<feature type="region of interest" description="Disordered" evidence="1">
    <location>
        <begin position="1"/>
        <end position="37"/>
    </location>
</feature>
<name>A0A1B7NPI0_9EURO</name>
<gene>
    <name evidence="2" type="ORF">ACJ72_06969</name>
</gene>